<protein>
    <submittedName>
        <fullName evidence="2">Uncharacterized protein</fullName>
    </submittedName>
</protein>
<feature type="compositionally biased region" description="Basic and acidic residues" evidence="1">
    <location>
        <begin position="20"/>
        <end position="35"/>
    </location>
</feature>
<keyword evidence="3" id="KW-1185">Reference proteome</keyword>
<gene>
    <name evidence="2" type="ORF">J5Y06_14030</name>
</gene>
<dbReference type="EMBL" id="JAGIYY010000004">
    <property type="protein sequence ID" value="MBP0439775.1"/>
    <property type="molecule type" value="Genomic_DNA"/>
</dbReference>
<sequence>MNSNPQDKAHAAESPAVKSLEQEKSDKARVDKRGSLTEAVEETFPASDPVSASNPTKPGAPEDE</sequence>
<reference evidence="2" key="1">
    <citation type="submission" date="2021-03" db="EMBL/GenBank/DDBJ databases">
        <title>Genome sequencing and assembly of Tianweitania sediminis.</title>
        <authorList>
            <person name="Chhetri G."/>
        </authorList>
    </citation>
    <scope>NUCLEOTIDE SEQUENCE</scope>
    <source>
        <strain evidence="2">Z8</strain>
    </source>
</reference>
<proteinExistence type="predicted"/>
<comment type="caution">
    <text evidence="2">The sequence shown here is derived from an EMBL/GenBank/DDBJ whole genome shotgun (WGS) entry which is preliminary data.</text>
</comment>
<feature type="region of interest" description="Disordered" evidence="1">
    <location>
        <begin position="1"/>
        <end position="64"/>
    </location>
</feature>
<dbReference type="RefSeq" id="WP_209335802.1">
    <property type="nucleotide sequence ID" value="NZ_JAGIYY010000004.1"/>
</dbReference>
<name>A0A8J7R0N2_9HYPH</name>
<evidence type="ECO:0000313" key="3">
    <source>
        <dbReference type="Proteomes" id="UP000666240"/>
    </source>
</evidence>
<evidence type="ECO:0000256" key="1">
    <source>
        <dbReference type="SAM" id="MobiDB-lite"/>
    </source>
</evidence>
<evidence type="ECO:0000313" key="2">
    <source>
        <dbReference type="EMBL" id="MBP0439775.1"/>
    </source>
</evidence>
<dbReference type="AlphaFoldDB" id="A0A8J7R0N2"/>
<organism evidence="2 3">
    <name type="scientific">Tianweitania sediminis</name>
    <dbReference type="NCBI Taxonomy" id="1502156"/>
    <lineage>
        <taxon>Bacteria</taxon>
        <taxon>Pseudomonadati</taxon>
        <taxon>Pseudomonadota</taxon>
        <taxon>Alphaproteobacteria</taxon>
        <taxon>Hyphomicrobiales</taxon>
        <taxon>Phyllobacteriaceae</taxon>
        <taxon>Tianweitania</taxon>
    </lineage>
</organism>
<accession>A0A8J7R0N2</accession>
<dbReference type="Proteomes" id="UP000666240">
    <property type="component" value="Unassembled WGS sequence"/>
</dbReference>